<keyword evidence="1" id="KW-0812">Transmembrane</keyword>
<dbReference type="EMBL" id="GGEC01087556">
    <property type="protein sequence ID" value="MBX68040.1"/>
    <property type="molecule type" value="Transcribed_RNA"/>
</dbReference>
<evidence type="ECO:0000256" key="1">
    <source>
        <dbReference type="SAM" id="Phobius"/>
    </source>
</evidence>
<proteinExistence type="predicted"/>
<keyword evidence="1" id="KW-1133">Transmembrane helix</keyword>
<reference evidence="2" key="1">
    <citation type="submission" date="2018-02" db="EMBL/GenBank/DDBJ databases">
        <title>Rhizophora mucronata_Transcriptome.</title>
        <authorList>
            <person name="Meera S.P."/>
            <person name="Sreeshan A."/>
            <person name="Augustine A."/>
        </authorList>
    </citation>
    <scope>NUCLEOTIDE SEQUENCE</scope>
    <source>
        <tissue evidence="2">Leaf</tissue>
    </source>
</reference>
<organism evidence="2">
    <name type="scientific">Rhizophora mucronata</name>
    <name type="common">Asiatic mangrove</name>
    <dbReference type="NCBI Taxonomy" id="61149"/>
    <lineage>
        <taxon>Eukaryota</taxon>
        <taxon>Viridiplantae</taxon>
        <taxon>Streptophyta</taxon>
        <taxon>Embryophyta</taxon>
        <taxon>Tracheophyta</taxon>
        <taxon>Spermatophyta</taxon>
        <taxon>Magnoliopsida</taxon>
        <taxon>eudicotyledons</taxon>
        <taxon>Gunneridae</taxon>
        <taxon>Pentapetalae</taxon>
        <taxon>rosids</taxon>
        <taxon>fabids</taxon>
        <taxon>Malpighiales</taxon>
        <taxon>Rhizophoraceae</taxon>
        <taxon>Rhizophora</taxon>
    </lineage>
</organism>
<keyword evidence="1" id="KW-0472">Membrane</keyword>
<sequence>MRGFTSLAASSREGSFYSFQIFGIFFSVLIFGDHGDGWLDFVMWARLGGRPLLCLLYRSKVQLL</sequence>
<name>A0A2P2QLZ1_RHIMU</name>
<evidence type="ECO:0000313" key="2">
    <source>
        <dbReference type="EMBL" id="MBX68040.1"/>
    </source>
</evidence>
<protein>
    <submittedName>
        <fullName evidence="2">Uncharacterized protein</fullName>
    </submittedName>
</protein>
<feature type="transmembrane region" description="Helical" evidence="1">
    <location>
        <begin position="14"/>
        <end position="32"/>
    </location>
</feature>
<dbReference type="AlphaFoldDB" id="A0A2P2QLZ1"/>
<accession>A0A2P2QLZ1</accession>